<evidence type="ECO:0000313" key="16">
    <source>
        <dbReference type="Proteomes" id="UP000230167"/>
    </source>
</evidence>
<protein>
    <recommendedName>
        <fullName evidence="5">phosphomannomutase</fullName>
        <ecNumber evidence="5">5.4.2.8</ecNumber>
    </recommendedName>
</protein>
<evidence type="ECO:0000256" key="10">
    <source>
        <dbReference type="RuleBase" id="RU004326"/>
    </source>
</evidence>
<sequence length="448" mass="48423">MPLPAFKAYDIRGRVPEELNETLARRIGVALAAQLAPGPVVLGHDVRLTSPALQDALAAGLRGTGREVIDIGLCGTEEVYFQTDHLGAAGGVMVTASHNPMDYNGMKLVKENARPISSDTGLFAISDAVAADTSEAQPPRAGQSAQHDKSAYIEHLLSYVDAGKLRPLKLVVNAGNGGAGAIVDLLAPHLPFEFIRICHEPDGSFPNGIPNPLLPENRAATADAVREHGADFGIAWDGDFDRCFFFDHTGRFIEGYYLVGLLAKAILARNPGGKIVHDPRLVWNTVDMVEQAGGVPVQCKSGHAFIKEKMRAEDAVYGGEMSAHHYFREFAYADSGMIPWLLIAQLVSESGRSLADWVEDRMAAYPCSGEINFKVADAKAAVARVMEHFAAQSPALDHTDGISADFGDWRFNLRSSNTEPLLRLNVEARGDAALMQARTDDISRLIQQ</sequence>
<dbReference type="InterPro" id="IPR005846">
    <property type="entry name" value="A-D-PHexomutase_a/b/a-III"/>
</dbReference>
<dbReference type="PANTHER" id="PTHR43771:SF1">
    <property type="entry name" value="PHOSPHOMANNOMUTASE"/>
    <property type="match status" value="1"/>
</dbReference>
<dbReference type="EMBL" id="NEQV01000001">
    <property type="protein sequence ID" value="PJL34420.1"/>
    <property type="molecule type" value="Genomic_DNA"/>
</dbReference>
<dbReference type="InterPro" id="IPR005845">
    <property type="entry name" value="A-D-PHexomutase_a/b/a-II"/>
</dbReference>
<dbReference type="InterPro" id="IPR005844">
    <property type="entry name" value="A-D-PHexomutase_a/b/a-I"/>
</dbReference>
<dbReference type="EC" id="5.4.2.8" evidence="5"/>
<dbReference type="Proteomes" id="UP000230167">
    <property type="component" value="Unassembled WGS sequence"/>
</dbReference>
<dbReference type="RefSeq" id="WP_100439705.1">
    <property type="nucleotide sequence ID" value="NZ_CBCPIZ010000015.1"/>
</dbReference>
<comment type="catalytic activity">
    <reaction evidence="1">
        <text>alpha-D-mannose 1-phosphate = D-mannose 6-phosphate</text>
        <dbReference type="Rhea" id="RHEA:11140"/>
        <dbReference type="ChEBI" id="CHEBI:58409"/>
        <dbReference type="ChEBI" id="CHEBI:58735"/>
        <dbReference type="EC" id="5.4.2.8"/>
    </reaction>
</comment>
<keyword evidence="7 10" id="KW-0479">Metal-binding</keyword>
<evidence type="ECO:0000256" key="1">
    <source>
        <dbReference type="ARBA" id="ARBA00000586"/>
    </source>
</evidence>
<dbReference type="GO" id="GO:0004615">
    <property type="term" value="F:phosphomannomutase activity"/>
    <property type="evidence" value="ECO:0007669"/>
    <property type="project" value="UniProtKB-EC"/>
</dbReference>
<evidence type="ECO:0000256" key="5">
    <source>
        <dbReference type="ARBA" id="ARBA00012730"/>
    </source>
</evidence>
<feature type="domain" description="Alpha-D-phosphohexomutase C-terminal" evidence="11">
    <location>
        <begin position="370"/>
        <end position="438"/>
    </location>
</feature>
<dbReference type="SUPFAM" id="SSF55957">
    <property type="entry name" value="Phosphoglucomutase, C-terminal domain"/>
    <property type="match status" value="1"/>
</dbReference>
<gene>
    <name evidence="15" type="ORF">B9Y64_04920</name>
</gene>
<dbReference type="OrthoDB" id="9803322at2"/>
<reference evidence="15 16" key="1">
    <citation type="journal article" date="2017" name="Front. Microbiol.">
        <title>Double-Face Meets the Bacterial World: The Opportunistic Pathogen Stenotrophomonas maltophilia.</title>
        <authorList>
            <person name="Lira F."/>
            <person name="Berg G."/>
            <person name="Martinez J.L."/>
        </authorList>
    </citation>
    <scope>NUCLEOTIDE SEQUENCE [LARGE SCALE GENOMIC DNA]</scope>
    <source>
        <strain evidence="15 16">EA1</strain>
    </source>
</reference>
<dbReference type="InterPro" id="IPR036900">
    <property type="entry name" value="A-D-PHexomutase_C_sf"/>
</dbReference>
<keyword evidence="9" id="KW-0413">Isomerase</keyword>
<evidence type="ECO:0000256" key="9">
    <source>
        <dbReference type="ARBA" id="ARBA00023235"/>
    </source>
</evidence>
<evidence type="ECO:0000259" key="12">
    <source>
        <dbReference type="Pfam" id="PF02878"/>
    </source>
</evidence>
<evidence type="ECO:0000256" key="3">
    <source>
        <dbReference type="ARBA" id="ARBA00004699"/>
    </source>
</evidence>
<dbReference type="Pfam" id="PF02879">
    <property type="entry name" value="PGM_PMM_II"/>
    <property type="match status" value="1"/>
</dbReference>
<dbReference type="InterPro" id="IPR005841">
    <property type="entry name" value="Alpha-D-phosphohexomutase_SF"/>
</dbReference>
<evidence type="ECO:0000256" key="7">
    <source>
        <dbReference type="ARBA" id="ARBA00022723"/>
    </source>
</evidence>
<comment type="cofactor">
    <cofactor evidence="2">
        <name>Mg(2+)</name>
        <dbReference type="ChEBI" id="CHEBI:18420"/>
    </cofactor>
</comment>
<dbReference type="AlphaFoldDB" id="A0A2J0UHU0"/>
<evidence type="ECO:0000259" key="13">
    <source>
        <dbReference type="Pfam" id="PF02879"/>
    </source>
</evidence>
<accession>A0A2J0UHU0</accession>
<evidence type="ECO:0000259" key="11">
    <source>
        <dbReference type="Pfam" id="PF00408"/>
    </source>
</evidence>
<dbReference type="Gene3D" id="3.30.310.50">
    <property type="entry name" value="Alpha-D-phosphohexomutase, C-terminal domain"/>
    <property type="match status" value="1"/>
</dbReference>
<dbReference type="CDD" id="cd03089">
    <property type="entry name" value="PMM_PGM"/>
    <property type="match status" value="1"/>
</dbReference>
<organism evidence="15 16">
    <name type="scientific">Stenotrophomonas maltophilia</name>
    <name type="common">Pseudomonas maltophilia</name>
    <name type="synonym">Xanthomonas maltophilia</name>
    <dbReference type="NCBI Taxonomy" id="40324"/>
    <lineage>
        <taxon>Bacteria</taxon>
        <taxon>Pseudomonadati</taxon>
        <taxon>Pseudomonadota</taxon>
        <taxon>Gammaproteobacteria</taxon>
        <taxon>Lysobacterales</taxon>
        <taxon>Lysobacteraceae</taxon>
        <taxon>Stenotrophomonas</taxon>
        <taxon>Stenotrophomonas maltophilia group</taxon>
    </lineage>
</organism>
<comment type="caution">
    <text evidence="15">The sequence shown here is derived from an EMBL/GenBank/DDBJ whole genome shotgun (WGS) entry which is preliminary data.</text>
</comment>
<feature type="domain" description="Alpha-D-phosphohexomutase alpha/beta/alpha" evidence="12">
    <location>
        <begin position="5"/>
        <end position="133"/>
    </location>
</feature>
<dbReference type="PANTHER" id="PTHR43771">
    <property type="entry name" value="PHOSPHOMANNOMUTASE"/>
    <property type="match status" value="1"/>
</dbReference>
<evidence type="ECO:0000313" key="15">
    <source>
        <dbReference type="EMBL" id="PJL34420.1"/>
    </source>
</evidence>
<dbReference type="GO" id="GO:0005975">
    <property type="term" value="P:carbohydrate metabolic process"/>
    <property type="evidence" value="ECO:0007669"/>
    <property type="project" value="InterPro"/>
</dbReference>
<dbReference type="PRINTS" id="PR00509">
    <property type="entry name" value="PGMPMM"/>
</dbReference>
<dbReference type="Pfam" id="PF02880">
    <property type="entry name" value="PGM_PMM_III"/>
    <property type="match status" value="1"/>
</dbReference>
<dbReference type="Gene3D" id="3.40.120.10">
    <property type="entry name" value="Alpha-D-Glucose-1,6-Bisphosphate, subunit A, domain 3"/>
    <property type="match status" value="3"/>
</dbReference>
<dbReference type="InterPro" id="IPR016066">
    <property type="entry name" value="A-D-PHexomutase_CS"/>
</dbReference>
<proteinExistence type="inferred from homology"/>
<dbReference type="SUPFAM" id="SSF53738">
    <property type="entry name" value="Phosphoglucomutase, first 3 domains"/>
    <property type="match status" value="3"/>
</dbReference>
<feature type="domain" description="Alpha-D-phosphohexomutase alpha/beta/alpha" evidence="13">
    <location>
        <begin position="151"/>
        <end position="250"/>
    </location>
</feature>
<comment type="similarity">
    <text evidence="4 10">Belongs to the phosphohexose mutase family.</text>
</comment>
<evidence type="ECO:0000256" key="4">
    <source>
        <dbReference type="ARBA" id="ARBA00010231"/>
    </source>
</evidence>
<keyword evidence="6" id="KW-0597">Phosphoprotein</keyword>
<dbReference type="Pfam" id="PF00408">
    <property type="entry name" value="PGM_PMM_IV"/>
    <property type="match status" value="1"/>
</dbReference>
<comment type="pathway">
    <text evidence="3">Nucleotide-sugar biosynthesis; GDP-alpha-D-mannose biosynthesis; alpha-D-mannose 1-phosphate from D-fructose 6-phosphate: step 2/2.</text>
</comment>
<dbReference type="GO" id="GO:0000287">
    <property type="term" value="F:magnesium ion binding"/>
    <property type="evidence" value="ECO:0007669"/>
    <property type="project" value="InterPro"/>
</dbReference>
<evidence type="ECO:0000256" key="8">
    <source>
        <dbReference type="ARBA" id="ARBA00022842"/>
    </source>
</evidence>
<evidence type="ECO:0000256" key="6">
    <source>
        <dbReference type="ARBA" id="ARBA00022553"/>
    </source>
</evidence>
<dbReference type="Pfam" id="PF02878">
    <property type="entry name" value="PGM_PMM_I"/>
    <property type="match status" value="1"/>
</dbReference>
<evidence type="ECO:0000256" key="2">
    <source>
        <dbReference type="ARBA" id="ARBA00001946"/>
    </source>
</evidence>
<dbReference type="InterPro" id="IPR016055">
    <property type="entry name" value="A-D-PHexomutase_a/b/a-I/II/III"/>
</dbReference>
<keyword evidence="8 10" id="KW-0460">Magnesium</keyword>
<feature type="domain" description="Alpha-D-phosphohexomutase alpha/beta/alpha" evidence="14">
    <location>
        <begin position="255"/>
        <end position="365"/>
    </location>
</feature>
<evidence type="ECO:0000259" key="14">
    <source>
        <dbReference type="Pfam" id="PF02880"/>
    </source>
</evidence>
<name>A0A2J0UHU0_STEMA</name>
<dbReference type="InterPro" id="IPR005843">
    <property type="entry name" value="A-D-PHexomutase_C"/>
</dbReference>
<dbReference type="PROSITE" id="PS00710">
    <property type="entry name" value="PGM_PMM"/>
    <property type="match status" value="1"/>
</dbReference>